<evidence type="ECO:0000313" key="3">
    <source>
        <dbReference type="Proteomes" id="UP000214863"/>
    </source>
</evidence>
<dbReference type="KEGG" id="vg:33194258"/>
<keyword evidence="3" id="KW-1185">Reference proteome</keyword>
<sequence>MDLKVPVTGLRPKDKQRWAQVLSKFSKSIKAEETLKMLQPLFQEDSYAGMSASLMIMGNLVQNSATFFARLSLLPVVSLAREAARAMHSKLFHGQPVLGIEDIFTQSRETLKALLERDCGCVDCRGVIKNLNGMRKFQSPVKLNPHCKQCPGALLIFRVYTCAVLGQPVNISEPDLSELIVIPAKNAIMWTDARVEREVCALATCLYFCLLFFILEKYLTADLSFLDNELARYLKSQNFPREEFPTLLSHGRVFSEWEKGARGETVHHLIRHYKPMSDSLQEIFQKIYEDDPEPSHETQLLALIQTRLWGEWNEEPAEAPAVDPELEQPDGTLAIGREALLLTLSPSSKVIEGFGREWHEAGGVAPEGLHDTHDALPLEILENSAVFIDRPVEWEDWSPAARTPHEFRLPGCSMVDHEGGPEARSARSRAMRNGAWVDISPNIPRAVNLDQNSNCLNHVNHDTLEWPQGSTSKCRRAKWRFNGHRDGESANSDYELEEMENEFHLSAVSEMDSLQDEEDEGWLDISVSPIYADDEDLPYLSIEEFEKLLYKNDARMLRASPSDTDVSPISPERAVDVRNGCPRGKNTSDKRRKGGNKNPLRKGARNKRGL</sequence>
<proteinExistence type="predicted"/>
<dbReference type="Pfam" id="PF05734">
    <property type="entry name" value="DUF832"/>
    <property type="match status" value="1"/>
</dbReference>
<reference evidence="2" key="1">
    <citation type="submission" date="2017-04" db="EMBL/GenBank/DDBJ databases">
        <title>Genome sequence of delphinid gammaherpesvirus 1 from an Atlantic bottlenose dolphin (Tursiops truncatus).</title>
        <authorList>
            <person name="Davison A.J."/>
            <person name="Subramaniam K."/>
            <person name="Kerr K."/>
            <person name="Jacob J.J."/>
            <person name="Landrau-Giovannetti N."/>
            <person name="Waltzek T.B."/>
        </authorList>
    </citation>
    <scope>NUCLEOTIDE SEQUENCE [LARGE SCALE GENOMIC DNA]</scope>
    <source>
        <strain evidence="2">Sarasota</strain>
    </source>
</reference>
<dbReference type="InterPro" id="IPR008550">
    <property type="entry name" value="Herpesvirus_BRRF2-like"/>
</dbReference>
<accession>A0A1Z1NEH0</accession>
<evidence type="ECO:0000313" key="2">
    <source>
        <dbReference type="EMBL" id="ARW78110.1"/>
    </source>
</evidence>
<name>A0A1Z1NEH0_9GAMA</name>
<dbReference type="Proteomes" id="UP000214863">
    <property type="component" value="Segment"/>
</dbReference>
<protein>
    <submittedName>
        <fullName evidence="2">Tegument protein G48</fullName>
    </submittedName>
</protein>
<dbReference type="GeneID" id="33194258"/>
<organism evidence="2">
    <name type="scientific">Common bottlenose dolphin gammaherpesvirus 1 strain Sarasota</name>
    <dbReference type="NCBI Taxonomy" id="2022783"/>
    <lineage>
        <taxon>Viruses</taxon>
        <taxon>Duplodnaviria</taxon>
        <taxon>Heunggongvirae</taxon>
        <taxon>Peploviricota</taxon>
        <taxon>Herviviricetes</taxon>
        <taxon>Herpesvirales</taxon>
        <taxon>Orthoherpesviridae</taxon>
        <taxon>Gammaherpesvirinae</taxon>
        <taxon>Bossavirus</taxon>
        <taxon>Bossavirus delphinidgamma1</taxon>
        <taxon>Delphinid gammaherpesvirus 1</taxon>
    </lineage>
</organism>
<feature type="compositionally biased region" description="Basic residues" evidence="1">
    <location>
        <begin position="590"/>
        <end position="610"/>
    </location>
</feature>
<feature type="region of interest" description="Disordered" evidence="1">
    <location>
        <begin position="559"/>
        <end position="610"/>
    </location>
</feature>
<evidence type="ECO:0000256" key="1">
    <source>
        <dbReference type="SAM" id="MobiDB-lite"/>
    </source>
</evidence>
<dbReference type="RefSeq" id="YP_009388548.1">
    <property type="nucleotide sequence ID" value="NC_035117.1"/>
</dbReference>
<dbReference type="EMBL" id="KY965444">
    <property type="protein sequence ID" value="ARW78110.1"/>
    <property type="molecule type" value="Genomic_DNA"/>
</dbReference>
<dbReference type="OrthoDB" id="12285at10239"/>
<gene>
    <name evidence="2" type="primary">ORF48</name>
</gene>